<keyword evidence="1" id="KW-0812">Transmembrane</keyword>
<gene>
    <name evidence="2" type="ORF">Amon01_000845200</name>
</gene>
<evidence type="ECO:0000313" key="3">
    <source>
        <dbReference type="Proteomes" id="UP001165063"/>
    </source>
</evidence>
<accession>A0A9W6Z508</accession>
<dbReference type="Proteomes" id="UP001165063">
    <property type="component" value="Unassembled WGS sequence"/>
</dbReference>
<evidence type="ECO:0000313" key="2">
    <source>
        <dbReference type="EMBL" id="GMG56385.1"/>
    </source>
</evidence>
<protein>
    <submittedName>
        <fullName evidence="2">Unnamed protein product</fullName>
    </submittedName>
</protein>
<keyword evidence="1" id="KW-0472">Membrane</keyword>
<dbReference type="EMBL" id="BSXU01007509">
    <property type="protein sequence ID" value="GMG56385.1"/>
    <property type="molecule type" value="Genomic_DNA"/>
</dbReference>
<feature type="transmembrane region" description="Helical" evidence="1">
    <location>
        <begin position="356"/>
        <end position="380"/>
    </location>
</feature>
<sequence length="574" mass="67277">MTKVKPLEGLPAKIMEDDRYQIELPSKVNWKEFVPKLRERQLHELEPAALELIHQTYINLIDLTDIIHVFTVSQFLQLLSIYLPFLSLFYGTVSSGYLYCRSRFKCKSVISVKVDEEKGLFYLRYVSPPVHGHTGTEIVEMTKVKPLEGLPAKIMEDDRYQIELPSKVNWKEFVPKLRERQLHELEPAALELIHQTYINLIDLTDIIHVFTVSQFLQLLSIYLPFLRFRCSSKSSGYFLCPSQFKCESRISVKVDEEKRLFYLRYVSPPVHGHTGTEIVEMAKVSLSWESLPVKIVEDDRFQLELPSKVNWKEFVPKLRERQRHELEPTALELIHQTYINLIDLTDKIHVFTVSQFLQFLSIYLPFLSLVYATGSSGYLYCRDRFKCESRISVTVNEEKGLFYLRYVSPPVHGHNGTEIVERAKVSLSWESLPAKIMEDDRFQLELPSKVNWKEFVRKLRERQLHELEPAALELIHQTYINLIDLTATIHVFTVSQFLQLLSIYLPFLRLNYTSERSAYFSCTSRFKCKSRISVTVDEEKRLFYLRYVSPPVHGHTDSNLRYHRKSTGKSLCQS</sequence>
<feature type="transmembrane region" description="Helical" evidence="1">
    <location>
        <begin position="81"/>
        <end position="100"/>
    </location>
</feature>
<evidence type="ECO:0000256" key="1">
    <source>
        <dbReference type="SAM" id="Phobius"/>
    </source>
</evidence>
<proteinExistence type="predicted"/>
<reference evidence="2" key="1">
    <citation type="submission" date="2023-04" db="EMBL/GenBank/DDBJ databases">
        <title>Ambrosiozyma monospora NBRC 1965.</title>
        <authorList>
            <person name="Ichikawa N."/>
            <person name="Sato H."/>
            <person name="Tonouchi N."/>
        </authorList>
    </citation>
    <scope>NUCLEOTIDE SEQUENCE</scope>
    <source>
        <strain evidence="2">NBRC 1965</strain>
    </source>
</reference>
<dbReference type="AlphaFoldDB" id="A0A9W6Z508"/>
<organism evidence="2 3">
    <name type="scientific">Ambrosiozyma monospora</name>
    <name type="common">Yeast</name>
    <name type="synonym">Endomycopsis monosporus</name>
    <dbReference type="NCBI Taxonomy" id="43982"/>
    <lineage>
        <taxon>Eukaryota</taxon>
        <taxon>Fungi</taxon>
        <taxon>Dikarya</taxon>
        <taxon>Ascomycota</taxon>
        <taxon>Saccharomycotina</taxon>
        <taxon>Pichiomycetes</taxon>
        <taxon>Pichiales</taxon>
        <taxon>Pichiaceae</taxon>
        <taxon>Ambrosiozyma</taxon>
    </lineage>
</organism>
<keyword evidence="3" id="KW-1185">Reference proteome</keyword>
<name>A0A9W6Z508_AMBMO</name>
<keyword evidence="1" id="KW-1133">Transmembrane helix</keyword>
<comment type="caution">
    <text evidence="2">The sequence shown here is derived from an EMBL/GenBank/DDBJ whole genome shotgun (WGS) entry which is preliminary data.</text>
</comment>